<evidence type="ECO:0000256" key="4">
    <source>
        <dbReference type="ARBA" id="ARBA00023136"/>
    </source>
</evidence>
<protein>
    <recommendedName>
        <fullName evidence="7">Small integral membrane protein</fullName>
    </recommendedName>
</protein>
<dbReference type="EMBL" id="JAAHFQ010000975">
    <property type="protein sequence ID" value="NER31891.1"/>
    <property type="molecule type" value="Genomic_DNA"/>
</dbReference>
<evidence type="ECO:0000313" key="6">
    <source>
        <dbReference type="EMBL" id="NER31891.1"/>
    </source>
</evidence>
<comment type="caution">
    <text evidence="6">The sequence shown here is derived from an EMBL/GenBank/DDBJ whole genome shotgun (WGS) entry which is preliminary data.</text>
</comment>
<keyword evidence="3 5" id="KW-1133">Transmembrane helix</keyword>
<evidence type="ECO:0000256" key="2">
    <source>
        <dbReference type="ARBA" id="ARBA00022692"/>
    </source>
</evidence>
<feature type="transmembrane region" description="Helical" evidence="5">
    <location>
        <begin position="31"/>
        <end position="51"/>
    </location>
</feature>
<name>A0A6B3NQX3_9CYAN</name>
<dbReference type="GO" id="GO:0015245">
    <property type="term" value="F:fatty acid transmembrane transporter activity"/>
    <property type="evidence" value="ECO:0007669"/>
    <property type="project" value="TreeGrafter"/>
</dbReference>
<dbReference type="AlphaFoldDB" id="A0A6B3NQX3"/>
<dbReference type="InterPro" id="IPR044890">
    <property type="entry name" value="TMEM14_sf"/>
</dbReference>
<keyword evidence="4 5" id="KW-0472">Membrane</keyword>
<dbReference type="Gene3D" id="1.10.10.1740">
    <property type="entry name" value="Transmembrane protein 14-like"/>
    <property type="match status" value="1"/>
</dbReference>
<dbReference type="GO" id="GO:0016020">
    <property type="term" value="C:membrane"/>
    <property type="evidence" value="ECO:0007669"/>
    <property type="project" value="UniProtKB-SubCell"/>
</dbReference>
<gene>
    <name evidence="6" type="ORF">F6J89_30870</name>
</gene>
<feature type="transmembrane region" description="Helical" evidence="5">
    <location>
        <begin position="57"/>
        <end position="76"/>
    </location>
</feature>
<dbReference type="InterPro" id="IPR005349">
    <property type="entry name" value="TMEM14"/>
</dbReference>
<feature type="transmembrane region" description="Helical" evidence="5">
    <location>
        <begin position="83"/>
        <end position="103"/>
    </location>
</feature>
<keyword evidence="2 5" id="KW-0812">Transmembrane</keyword>
<dbReference type="PANTHER" id="PTHR12668">
    <property type="entry name" value="TRANSMEMBRANE PROTEIN 14, 15"/>
    <property type="match status" value="1"/>
</dbReference>
<organism evidence="6">
    <name type="scientific">Symploca sp. SIO1C4</name>
    <dbReference type="NCBI Taxonomy" id="2607765"/>
    <lineage>
        <taxon>Bacteria</taxon>
        <taxon>Bacillati</taxon>
        <taxon>Cyanobacteriota</taxon>
        <taxon>Cyanophyceae</taxon>
        <taxon>Coleofasciculales</taxon>
        <taxon>Coleofasciculaceae</taxon>
        <taxon>Symploca</taxon>
    </lineage>
</organism>
<proteinExistence type="predicted"/>
<evidence type="ECO:0000256" key="3">
    <source>
        <dbReference type="ARBA" id="ARBA00022989"/>
    </source>
</evidence>
<feature type="transmembrane region" description="Helical" evidence="5">
    <location>
        <begin position="6"/>
        <end position="24"/>
    </location>
</feature>
<dbReference type="PANTHER" id="PTHR12668:SF37">
    <property type="entry name" value="PROTEIN FATTY ACID EXPORT 2, CHLOROPLASTIC"/>
    <property type="match status" value="1"/>
</dbReference>
<evidence type="ECO:0000256" key="1">
    <source>
        <dbReference type="ARBA" id="ARBA00004370"/>
    </source>
</evidence>
<sequence>MNPAIAAPLAYGFLAMIGGVMGYLKVKSKASIISGAISGLLLVASAIAQLWGHSWGLTLAAVVAAALVVVFAIRLAKTRKFMPAGMMIIAGLLSLGVMLYPTLVSL</sequence>
<evidence type="ECO:0008006" key="7">
    <source>
        <dbReference type="Google" id="ProtNLM"/>
    </source>
</evidence>
<accession>A0A6B3NQX3</accession>
<reference evidence="6" key="1">
    <citation type="submission" date="2019-11" db="EMBL/GenBank/DDBJ databases">
        <title>Genomic insights into an expanded diversity of filamentous marine cyanobacteria reveals the extraordinary biosynthetic potential of Moorea and Okeania.</title>
        <authorList>
            <person name="Ferreira Leao T."/>
            <person name="Wang M."/>
            <person name="Moss N."/>
            <person name="Da Silva R."/>
            <person name="Sanders J."/>
            <person name="Nurk S."/>
            <person name="Gurevich A."/>
            <person name="Humphrey G."/>
            <person name="Reher R."/>
            <person name="Zhu Q."/>
            <person name="Belda-Ferre P."/>
            <person name="Glukhov E."/>
            <person name="Rex R."/>
            <person name="Dorrestein P.C."/>
            <person name="Knight R."/>
            <person name="Pevzner P."/>
            <person name="Gerwick W.H."/>
            <person name="Gerwick L."/>
        </authorList>
    </citation>
    <scope>NUCLEOTIDE SEQUENCE</scope>
    <source>
        <strain evidence="6">SIO1C4</strain>
    </source>
</reference>
<comment type="subcellular location">
    <subcellularLocation>
        <location evidence="1">Membrane</location>
    </subcellularLocation>
</comment>
<evidence type="ECO:0000256" key="5">
    <source>
        <dbReference type="SAM" id="Phobius"/>
    </source>
</evidence>
<dbReference type="Pfam" id="PF03647">
    <property type="entry name" value="Tmemb_14"/>
    <property type="match status" value="1"/>
</dbReference>